<gene>
    <name evidence="1" type="ORF">MBHS_03830</name>
</gene>
<dbReference type="CDD" id="cd10447">
    <property type="entry name" value="GIY-YIG_unchar_2"/>
    <property type="match status" value="1"/>
</dbReference>
<dbReference type="EMBL" id="FMSV02000542">
    <property type="protein sequence ID" value="SEH07943.1"/>
    <property type="molecule type" value="Genomic_DNA"/>
</dbReference>
<dbReference type="RefSeq" id="WP_103921536.1">
    <property type="nucleotide sequence ID" value="NZ_FMSV02000542.1"/>
</dbReference>
<dbReference type="OrthoDB" id="2656488at2"/>
<accession>A0A1H6FE68</accession>
<sequence length="298" mass="33667">MPKPYTIRLFVPDGEPSTLKIIDKMNWTGIGLEISRDAWTKHKTRKELEQAGIYILIGYQDGNDLPIIYVGQGDGIKSRIESHERNKEFWDKVLVFVSSNGGLNRAHITWLEWALIQKAISVDRCKLDNNATPTEPILTESEKADTQEFLNEILSILPLVEVRVFEEAKKINISIQAKPQKKNILNTIIVPAQEEGFKKVFLGENSWYAIRIGGGKLKDIKYIAAYQTAPISAVTHYAEIESIEPYGDGGKYKLNFVNSAKEITPIKLGNAKKGILQSARYTTYEKLHSAKDITELFN</sequence>
<evidence type="ECO:0000313" key="1">
    <source>
        <dbReference type="EMBL" id="SEH07943.1"/>
    </source>
</evidence>
<dbReference type="AlphaFoldDB" id="A0A1H6FE68"/>
<organism evidence="1 2">
    <name type="scientific">Candidatus Venteria ishoeyi</name>
    <dbReference type="NCBI Taxonomy" id="1899563"/>
    <lineage>
        <taxon>Bacteria</taxon>
        <taxon>Pseudomonadati</taxon>
        <taxon>Pseudomonadota</taxon>
        <taxon>Gammaproteobacteria</taxon>
        <taxon>Thiotrichales</taxon>
        <taxon>Thiotrichaceae</taxon>
        <taxon>Venteria</taxon>
    </lineage>
</organism>
<proteinExistence type="predicted"/>
<reference evidence="1 2" key="1">
    <citation type="submission" date="2016-10" db="EMBL/GenBank/DDBJ databases">
        <authorList>
            <person name="de Groot N.N."/>
        </authorList>
    </citation>
    <scope>NUCLEOTIDE SEQUENCE [LARGE SCALE GENOMIC DNA]</scope>
    <source>
        <strain evidence="1">MBHS1</strain>
    </source>
</reference>
<evidence type="ECO:0008006" key="3">
    <source>
        <dbReference type="Google" id="ProtNLM"/>
    </source>
</evidence>
<protein>
    <recommendedName>
        <fullName evidence="3">GIY-YIG domain-containing protein</fullName>
    </recommendedName>
</protein>
<evidence type="ECO:0000313" key="2">
    <source>
        <dbReference type="Proteomes" id="UP000236724"/>
    </source>
</evidence>
<dbReference type="Proteomes" id="UP000236724">
    <property type="component" value="Unassembled WGS sequence"/>
</dbReference>
<keyword evidence="2" id="KW-1185">Reference proteome</keyword>
<name>A0A1H6FE68_9GAMM</name>